<gene>
    <name evidence="4" type="ORF">F6X95_06395</name>
</gene>
<accession>A0A5N0YTY0</accession>
<dbReference type="PANTHER" id="PTHR37299:SF1">
    <property type="entry name" value="STAGE 0 SPORULATION PROTEIN A HOMOLOG"/>
    <property type="match status" value="1"/>
</dbReference>
<dbReference type="InterPro" id="IPR046947">
    <property type="entry name" value="LytR-like"/>
</dbReference>
<dbReference type="GO" id="GO:0003677">
    <property type="term" value="F:DNA binding"/>
    <property type="evidence" value="ECO:0007669"/>
    <property type="project" value="InterPro"/>
</dbReference>
<dbReference type="Proteomes" id="UP000326078">
    <property type="component" value="Unassembled WGS sequence"/>
</dbReference>
<evidence type="ECO:0000256" key="1">
    <source>
        <dbReference type="PROSITE-ProRule" id="PRU00169"/>
    </source>
</evidence>
<protein>
    <submittedName>
        <fullName evidence="4">Response regulator transcription factor</fullName>
    </submittedName>
</protein>
<dbReference type="Pfam" id="PF04397">
    <property type="entry name" value="LytTR"/>
    <property type="match status" value="1"/>
</dbReference>
<dbReference type="InterPro" id="IPR001789">
    <property type="entry name" value="Sig_transdc_resp-reg_receiver"/>
</dbReference>
<dbReference type="InterPro" id="IPR007492">
    <property type="entry name" value="LytTR_DNA-bd_dom"/>
</dbReference>
<evidence type="ECO:0000259" key="3">
    <source>
        <dbReference type="PROSITE" id="PS50930"/>
    </source>
</evidence>
<feature type="domain" description="HTH LytTR-type" evidence="3">
    <location>
        <begin position="133"/>
        <end position="234"/>
    </location>
</feature>
<dbReference type="SUPFAM" id="SSF52172">
    <property type="entry name" value="CheY-like"/>
    <property type="match status" value="1"/>
</dbReference>
<evidence type="ECO:0000313" key="5">
    <source>
        <dbReference type="Proteomes" id="UP000326078"/>
    </source>
</evidence>
<sequence length="238" mass="28185">MGDDRMLNIAICDDEPSFLEQAERQIICYPNLKFDVDVYTDSDQLYKKLKKDKYDIYFLDIDMPNLDGITLAEKIRERDDYAILIFFTSHREYMESVFKVRPFDYLLKPLDREKTWETLTKAIRHLNEFPNQFSYLSEKTNFVIATNDIYFFEKQKRKVIMHGKIGSKSFYMDTKTLLEKLGDDFVQIHTSYIVNTYYIRAVKKRAVVVQTYDGSEELPISGKFNEQCKEQILAMLGV</sequence>
<dbReference type="InterPro" id="IPR011006">
    <property type="entry name" value="CheY-like_superfamily"/>
</dbReference>
<dbReference type="Gene3D" id="3.40.50.2300">
    <property type="match status" value="1"/>
</dbReference>
<organism evidence="4 5">
    <name type="scientific">Enterococcus durans</name>
    <dbReference type="NCBI Taxonomy" id="53345"/>
    <lineage>
        <taxon>Bacteria</taxon>
        <taxon>Bacillati</taxon>
        <taxon>Bacillota</taxon>
        <taxon>Bacilli</taxon>
        <taxon>Lactobacillales</taxon>
        <taxon>Enterococcaceae</taxon>
        <taxon>Enterococcus</taxon>
    </lineage>
</organism>
<dbReference type="Pfam" id="PF00072">
    <property type="entry name" value="Response_reg"/>
    <property type="match status" value="1"/>
</dbReference>
<feature type="modified residue" description="4-aspartylphosphate" evidence="1">
    <location>
        <position position="60"/>
    </location>
</feature>
<reference evidence="4 5" key="1">
    <citation type="submission" date="2019-09" db="EMBL/GenBank/DDBJ databases">
        <title>Vancomyinc resistant enterococci isolated from farm animals in Switzerland.</title>
        <authorList>
            <person name="Stevens M.J.A."/>
            <person name="Stephan R."/>
            <person name="Morach M."/>
            <person name="Nuesch-Inderbinen M."/>
        </authorList>
    </citation>
    <scope>NUCLEOTIDE SEQUENCE [LARGE SCALE GENOMIC DNA]</scope>
    <source>
        <strain evidence="4 5">GH27</strain>
    </source>
</reference>
<keyword evidence="1" id="KW-0597">Phosphoprotein</keyword>
<dbReference type="AlphaFoldDB" id="A0A5N0YTY0"/>
<dbReference type="SMART" id="SM00448">
    <property type="entry name" value="REC"/>
    <property type="match status" value="1"/>
</dbReference>
<evidence type="ECO:0000313" key="4">
    <source>
        <dbReference type="EMBL" id="KAA9205654.1"/>
    </source>
</evidence>
<dbReference type="EMBL" id="VYUT01000008">
    <property type="protein sequence ID" value="KAA9205654.1"/>
    <property type="molecule type" value="Genomic_DNA"/>
</dbReference>
<name>A0A5N0YTY0_9ENTE</name>
<dbReference type="PANTHER" id="PTHR37299">
    <property type="entry name" value="TRANSCRIPTIONAL REGULATOR-RELATED"/>
    <property type="match status" value="1"/>
</dbReference>
<dbReference type="SMART" id="SM00850">
    <property type="entry name" value="LytTR"/>
    <property type="match status" value="1"/>
</dbReference>
<dbReference type="GO" id="GO:0000156">
    <property type="term" value="F:phosphorelay response regulator activity"/>
    <property type="evidence" value="ECO:0007669"/>
    <property type="project" value="InterPro"/>
</dbReference>
<feature type="domain" description="Response regulatory" evidence="2">
    <location>
        <begin position="8"/>
        <end position="123"/>
    </location>
</feature>
<evidence type="ECO:0000259" key="2">
    <source>
        <dbReference type="PROSITE" id="PS50110"/>
    </source>
</evidence>
<dbReference type="Gene3D" id="2.40.50.1020">
    <property type="entry name" value="LytTr DNA-binding domain"/>
    <property type="match status" value="1"/>
</dbReference>
<dbReference type="RefSeq" id="WP_104661499.1">
    <property type="nucleotide sequence ID" value="NZ_CP042597.1"/>
</dbReference>
<dbReference type="PROSITE" id="PS50110">
    <property type="entry name" value="RESPONSE_REGULATORY"/>
    <property type="match status" value="1"/>
</dbReference>
<dbReference type="PROSITE" id="PS50930">
    <property type="entry name" value="HTH_LYTTR"/>
    <property type="match status" value="1"/>
</dbReference>
<proteinExistence type="predicted"/>
<comment type="caution">
    <text evidence="4">The sequence shown here is derived from an EMBL/GenBank/DDBJ whole genome shotgun (WGS) entry which is preliminary data.</text>
</comment>